<proteinExistence type="predicted"/>
<comment type="caution">
    <text evidence="2">The sequence shown here is derived from an EMBL/GenBank/DDBJ whole genome shotgun (WGS) entry which is preliminary data.</text>
</comment>
<feature type="signal peptide" evidence="1">
    <location>
        <begin position="1"/>
        <end position="23"/>
    </location>
</feature>
<protein>
    <submittedName>
        <fullName evidence="2">Uncharacterized protein</fullName>
    </submittedName>
</protein>
<evidence type="ECO:0000313" key="2">
    <source>
        <dbReference type="EMBL" id="MDE1461024.1"/>
    </source>
</evidence>
<reference evidence="2 3" key="1">
    <citation type="submission" date="2022-11" db="EMBL/GenBank/DDBJ databases">
        <title>Spartinivicinus poritis sp. nov., isolated from scleractinian coral Porites lutea.</title>
        <authorList>
            <person name="Zhang G."/>
            <person name="Cai L."/>
            <person name="Wei Q."/>
        </authorList>
    </citation>
    <scope>NUCLEOTIDE SEQUENCE [LARGE SCALE GENOMIC DNA]</scope>
    <source>
        <strain evidence="2 3">A2-2</strain>
    </source>
</reference>
<feature type="chain" id="PRO_5045054017" evidence="1">
    <location>
        <begin position="24"/>
        <end position="138"/>
    </location>
</feature>
<name>A0ABT5U784_9GAMM</name>
<keyword evidence="1" id="KW-0732">Signal</keyword>
<dbReference type="RefSeq" id="WP_274687393.1">
    <property type="nucleotide sequence ID" value="NZ_JAPMOU010000003.1"/>
</dbReference>
<keyword evidence="3" id="KW-1185">Reference proteome</keyword>
<sequence length="138" mass="15952">MITYKNWLIAAAVFIVYIPCVFADTTSVFCANSDGSHWEWLEDEQGSQVEITGFWGASALPGLKYLRHFSASEIEYLKVNAQCQARYSSEYRAHPADNRFNGWYLFKVNKPNTTFYFSNGKYDIYTAKQLEANFQLRV</sequence>
<evidence type="ECO:0000256" key="1">
    <source>
        <dbReference type="SAM" id="SignalP"/>
    </source>
</evidence>
<evidence type="ECO:0000313" key="3">
    <source>
        <dbReference type="Proteomes" id="UP001528823"/>
    </source>
</evidence>
<dbReference type="Proteomes" id="UP001528823">
    <property type="component" value="Unassembled WGS sequence"/>
</dbReference>
<accession>A0ABT5U784</accession>
<gene>
    <name evidence="2" type="ORF">ORQ98_03470</name>
</gene>
<organism evidence="2 3">
    <name type="scientific">Spartinivicinus poritis</name>
    <dbReference type="NCBI Taxonomy" id="2994640"/>
    <lineage>
        <taxon>Bacteria</taxon>
        <taxon>Pseudomonadati</taxon>
        <taxon>Pseudomonadota</taxon>
        <taxon>Gammaproteobacteria</taxon>
        <taxon>Oceanospirillales</taxon>
        <taxon>Zooshikellaceae</taxon>
        <taxon>Spartinivicinus</taxon>
    </lineage>
</organism>
<dbReference type="EMBL" id="JAPMOU010000003">
    <property type="protein sequence ID" value="MDE1461024.1"/>
    <property type="molecule type" value="Genomic_DNA"/>
</dbReference>